<protein>
    <submittedName>
        <fullName evidence="1">Uncharacterized protein</fullName>
    </submittedName>
</protein>
<evidence type="ECO:0000313" key="1">
    <source>
        <dbReference type="EMBL" id="GGI06603.1"/>
    </source>
</evidence>
<accession>A0ABQ2B5N0</accession>
<dbReference type="RefSeq" id="WP_188522739.1">
    <property type="nucleotide sequence ID" value="NZ_BMDG01000003.1"/>
</dbReference>
<dbReference type="Proteomes" id="UP000632535">
    <property type="component" value="Unassembled WGS sequence"/>
</dbReference>
<reference evidence="2" key="1">
    <citation type="journal article" date="2019" name="Int. J. Syst. Evol. Microbiol.">
        <title>The Global Catalogue of Microorganisms (GCM) 10K type strain sequencing project: providing services to taxonomists for standard genome sequencing and annotation.</title>
        <authorList>
            <consortium name="The Broad Institute Genomics Platform"/>
            <consortium name="The Broad Institute Genome Sequencing Center for Infectious Disease"/>
            <person name="Wu L."/>
            <person name="Ma J."/>
        </authorList>
    </citation>
    <scope>NUCLEOTIDE SEQUENCE [LARGE SCALE GENOMIC DNA]</scope>
    <source>
        <strain evidence="2">CCM 8653</strain>
    </source>
</reference>
<gene>
    <name evidence="1" type="ORF">GCM10007368_11990</name>
</gene>
<evidence type="ECO:0000313" key="2">
    <source>
        <dbReference type="Proteomes" id="UP000632535"/>
    </source>
</evidence>
<sequence>MWFRRSPLPDDVRQALSPARGERPLAAAELIGDAWAVATTAELAVVQAGAAGPPAVVLRRPWADVDRAAFDPERGVLTVEWVDAAPDTLLRLVDADRAAFPQTLRERVQWSVVISETVSVPGGEVRVAVRRTADGTLFSQAVAGPGVDLADPAVARVVDATESTVRGAAGLPQ</sequence>
<proteinExistence type="predicted"/>
<name>A0ABQ2B5N0_9MICO</name>
<comment type="caution">
    <text evidence="1">The sequence shown here is derived from an EMBL/GenBank/DDBJ whole genome shotgun (WGS) entry which is preliminary data.</text>
</comment>
<dbReference type="EMBL" id="BMDG01000003">
    <property type="protein sequence ID" value="GGI06603.1"/>
    <property type="molecule type" value="Genomic_DNA"/>
</dbReference>
<keyword evidence="2" id="KW-1185">Reference proteome</keyword>
<organism evidence="1 2">
    <name type="scientific">Isoptericola cucumis</name>
    <dbReference type="NCBI Taxonomy" id="1776856"/>
    <lineage>
        <taxon>Bacteria</taxon>
        <taxon>Bacillati</taxon>
        <taxon>Actinomycetota</taxon>
        <taxon>Actinomycetes</taxon>
        <taxon>Micrococcales</taxon>
        <taxon>Promicromonosporaceae</taxon>
        <taxon>Isoptericola</taxon>
    </lineage>
</organism>